<proteinExistence type="inferred from homology"/>
<sequence length="460" mass="48915">MKGFKFGTFIVLLFGLLAFSLPPADAKAVDRIHGDNRIETAIEISKYGWNSSGHVVLARADHPVDALASASLVAKTGAPILLTNSESLGDGILEELERLGTHTVYILGGEQAIQPEVENTLTAEGLAVTRVAGDNRYSTAEAVNEEAGYSGKSTAILVSGEVAADALSASGMAANQERPIYLTRPDSLSVNLPDSVNEVIIFGGPSAVSEAVESELKNDGKEVRRIQGDNRFATSVEAANAANLQGTHNIIVRGTSVNSSKEDYPDAVAAAGLANQLNAPVVLSHHDSPRSSTLDYVSESDKQPIILGGPAAVSDEAAQSFTDEGIYKGTSENTHSEFIDDVIATGEKYMGAEYEFGASPHRTDRFDCSSFTQRVFAENGVDIPRVSRNQINAGEEVSTNDLQKGDLVFFDTGGDGVINHVAIYIDEDKLFHATVTLGVDYTGFTPYWQDALVGATRVTQ</sequence>
<evidence type="ECO:0000256" key="1">
    <source>
        <dbReference type="ARBA" id="ARBA00007074"/>
    </source>
</evidence>
<dbReference type="Gene3D" id="3.40.50.12090">
    <property type="match status" value="2"/>
</dbReference>
<evidence type="ECO:0000256" key="5">
    <source>
        <dbReference type="SAM" id="SignalP"/>
    </source>
</evidence>
<dbReference type="PANTHER" id="PTHR30032">
    <property type="entry name" value="N-ACETYLMURAMOYL-L-ALANINE AMIDASE-RELATED"/>
    <property type="match status" value="1"/>
</dbReference>
<comment type="caution">
    <text evidence="7">The sequence shown here is derived from an EMBL/GenBank/DDBJ whole genome shotgun (WGS) entry which is preliminary data.</text>
</comment>
<keyword evidence="2" id="KW-0645">Protease</keyword>
<feature type="chain" id="PRO_5045731950" evidence="5">
    <location>
        <begin position="27"/>
        <end position="460"/>
    </location>
</feature>
<evidence type="ECO:0000256" key="3">
    <source>
        <dbReference type="ARBA" id="ARBA00022801"/>
    </source>
</evidence>
<feature type="signal peptide" evidence="5">
    <location>
        <begin position="1"/>
        <end position="26"/>
    </location>
</feature>
<keyword evidence="4" id="KW-0788">Thiol protease</keyword>
<keyword evidence="8" id="KW-1185">Reference proteome</keyword>
<dbReference type="Proteomes" id="UP001596142">
    <property type="component" value="Unassembled WGS sequence"/>
</dbReference>
<gene>
    <name evidence="7" type="ORF">ACFPU1_01380</name>
</gene>
<keyword evidence="3" id="KW-0378">Hydrolase</keyword>
<evidence type="ECO:0000259" key="6">
    <source>
        <dbReference type="PROSITE" id="PS51935"/>
    </source>
</evidence>
<dbReference type="SUPFAM" id="SSF54001">
    <property type="entry name" value="Cysteine proteinases"/>
    <property type="match status" value="1"/>
</dbReference>
<dbReference type="InterPro" id="IPR051922">
    <property type="entry name" value="Bact_Sporulation_Assoc"/>
</dbReference>
<accession>A0ABW0YJ70</accession>
<feature type="domain" description="NlpC/P60" evidence="6">
    <location>
        <begin position="336"/>
        <end position="459"/>
    </location>
</feature>
<dbReference type="PROSITE" id="PS51935">
    <property type="entry name" value="NLPC_P60"/>
    <property type="match status" value="1"/>
</dbReference>
<dbReference type="PANTHER" id="PTHR30032:SF8">
    <property type="entry name" value="GERMINATION-SPECIFIC N-ACETYLMURAMOYL-L-ALANINE AMIDASE"/>
    <property type="match status" value="1"/>
</dbReference>
<dbReference type="Pfam" id="PF04122">
    <property type="entry name" value="CW_binding_2"/>
    <property type="match status" value="3"/>
</dbReference>
<dbReference type="Pfam" id="PF00877">
    <property type="entry name" value="NLPC_P60"/>
    <property type="match status" value="1"/>
</dbReference>
<keyword evidence="5" id="KW-0732">Signal</keyword>
<reference evidence="8" key="1">
    <citation type="journal article" date="2019" name="Int. J. Syst. Evol. Microbiol.">
        <title>The Global Catalogue of Microorganisms (GCM) 10K type strain sequencing project: providing services to taxonomists for standard genome sequencing and annotation.</title>
        <authorList>
            <consortium name="The Broad Institute Genomics Platform"/>
            <consortium name="The Broad Institute Genome Sequencing Center for Infectious Disease"/>
            <person name="Wu L."/>
            <person name="Ma J."/>
        </authorList>
    </citation>
    <scope>NUCLEOTIDE SEQUENCE [LARGE SCALE GENOMIC DNA]</scope>
    <source>
        <strain evidence="8">CECT 7184</strain>
    </source>
</reference>
<comment type="similarity">
    <text evidence="1">Belongs to the peptidase C40 family.</text>
</comment>
<evidence type="ECO:0000256" key="2">
    <source>
        <dbReference type="ARBA" id="ARBA00022670"/>
    </source>
</evidence>
<evidence type="ECO:0000256" key="4">
    <source>
        <dbReference type="ARBA" id="ARBA00022807"/>
    </source>
</evidence>
<dbReference type="InterPro" id="IPR007253">
    <property type="entry name" value="Cell_wall-bd_2"/>
</dbReference>
<dbReference type="RefSeq" id="WP_385937640.1">
    <property type="nucleotide sequence ID" value="NZ_JBHSOZ010000002.1"/>
</dbReference>
<evidence type="ECO:0000313" key="7">
    <source>
        <dbReference type="EMBL" id="MFC5711425.1"/>
    </source>
</evidence>
<protein>
    <submittedName>
        <fullName evidence="7">Cell wall-binding repeat-containing protein</fullName>
    </submittedName>
</protein>
<organism evidence="7 8">
    <name type="scientific">Thalassorhabdus alkalitolerans</name>
    <dbReference type="NCBI Taxonomy" id="2282697"/>
    <lineage>
        <taxon>Bacteria</taxon>
        <taxon>Bacillati</taxon>
        <taxon>Bacillota</taxon>
        <taxon>Bacilli</taxon>
        <taxon>Bacillales</taxon>
        <taxon>Bacillaceae</taxon>
        <taxon>Thalassorhabdus</taxon>
    </lineage>
</organism>
<evidence type="ECO:0000313" key="8">
    <source>
        <dbReference type="Proteomes" id="UP001596142"/>
    </source>
</evidence>
<name>A0ABW0YJ70_9BACI</name>
<dbReference type="EMBL" id="JBHSOZ010000002">
    <property type="protein sequence ID" value="MFC5711425.1"/>
    <property type="molecule type" value="Genomic_DNA"/>
</dbReference>
<dbReference type="InterPro" id="IPR038765">
    <property type="entry name" value="Papain-like_cys_pep_sf"/>
</dbReference>
<dbReference type="InterPro" id="IPR000064">
    <property type="entry name" value="NLP_P60_dom"/>
</dbReference>
<dbReference type="Gene3D" id="3.90.1720.10">
    <property type="entry name" value="endopeptidase domain like (from Nostoc punctiforme)"/>
    <property type="match status" value="1"/>
</dbReference>